<name>A0ACC2HG95_DALPE</name>
<protein>
    <submittedName>
        <fullName evidence="1">Uncharacterized protein</fullName>
    </submittedName>
</protein>
<reference evidence="1" key="1">
    <citation type="submission" date="2021-05" db="EMBL/GenBank/DDBJ databases">
        <authorList>
            <person name="Pan Q."/>
            <person name="Jouanno E."/>
            <person name="Zahm M."/>
            <person name="Klopp C."/>
            <person name="Cabau C."/>
            <person name="Louis A."/>
            <person name="Berthelot C."/>
            <person name="Parey E."/>
            <person name="Roest Crollius H."/>
            <person name="Montfort J."/>
            <person name="Robinson-Rechavi M."/>
            <person name="Bouchez O."/>
            <person name="Lampietro C."/>
            <person name="Lopez Roques C."/>
            <person name="Donnadieu C."/>
            <person name="Postlethwait J."/>
            <person name="Bobe J."/>
            <person name="Dillon D."/>
            <person name="Chandos A."/>
            <person name="von Hippel F."/>
            <person name="Guiguen Y."/>
        </authorList>
    </citation>
    <scope>NUCLEOTIDE SEQUENCE</scope>
    <source>
        <strain evidence="1">YG-Jan2019</strain>
    </source>
</reference>
<organism evidence="1 2">
    <name type="scientific">Dallia pectoralis</name>
    <name type="common">Alaska blackfish</name>
    <dbReference type="NCBI Taxonomy" id="75939"/>
    <lineage>
        <taxon>Eukaryota</taxon>
        <taxon>Metazoa</taxon>
        <taxon>Chordata</taxon>
        <taxon>Craniata</taxon>
        <taxon>Vertebrata</taxon>
        <taxon>Euteleostomi</taxon>
        <taxon>Actinopterygii</taxon>
        <taxon>Neopterygii</taxon>
        <taxon>Teleostei</taxon>
        <taxon>Protacanthopterygii</taxon>
        <taxon>Esociformes</taxon>
        <taxon>Umbridae</taxon>
        <taxon>Dallia</taxon>
    </lineage>
</organism>
<sequence>MECVVAFSLTNPPWRGVHTSMRTSQRKVSQDFRGEDETMSVLNEPRCPAASACKWISFAEQTRLPPPLLLRRGKELKGWGRATMDPQFITSEPRTSGGDSAECGRNGTGTAQY</sequence>
<keyword evidence="2" id="KW-1185">Reference proteome</keyword>
<dbReference type="Proteomes" id="UP001157502">
    <property type="component" value="Chromosome 2"/>
</dbReference>
<accession>A0ACC2HG95</accession>
<evidence type="ECO:0000313" key="2">
    <source>
        <dbReference type="Proteomes" id="UP001157502"/>
    </source>
</evidence>
<proteinExistence type="predicted"/>
<dbReference type="EMBL" id="CM055729">
    <property type="protein sequence ID" value="KAJ8014772.1"/>
    <property type="molecule type" value="Genomic_DNA"/>
</dbReference>
<evidence type="ECO:0000313" key="1">
    <source>
        <dbReference type="EMBL" id="KAJ8014772.1"/>
    </source>
</evidence>
<gene>
    <name evidence="1" type="ORF">DPEC_G00019200</name>
</gene>
<comment type="caution">
    <text evidence="1">The sequence shown here is derived from an EMBL/GenBank/DDBJ whole genome shotgun (WGS) entry which is preliminary data.</text>
</comment>